<dbReference type="Gene3D" id="3.30.70.100">
    <property type="match status" value="1"/>
</dbReference>
<gene>
    <name evidence="1" type="ORF">FN846DRAFT_372594</name>
</gene>
<organism evidence="1 2">
    <name type="scientific">Sphaerosporella brunnea</name>
    <dbReference type="NCBI Taxonomy" id="1250544"/>
    <lineage>
        <taxon>Eukaryota</taxon>
        <taxon>Fungi</taxon>
        <taxon>Dikarya</taxon>
        <taxon>Ascomycota</taxon>
        <taxon>Pezizomycotina</taxon>
        <taxon>Pezizomycetes</taxon>
        <taxon>Pezizales</taxon>
        <taxon>Pyronemataceae</taxon>
        <taxon>Sphaerosporella</taxon>
    </lineage>
</organism>
<dbReference type="OrthoDB" id="3542212at2759"/>
<dbReference type="PANTHER" id="PTHR42052">
    <property type="entry name" value="ABM DOMAIN-CONTAINING PROTEIN"/>
    <property type="match status" value="1"/>
</dbReference>
<sequence length="157" mass="17280">MPVTEIVRLLALPPNTPTTAPLLPLLSRAITTLNAASSDPPFRVYRSISTPQRLYFFGQWDSPEHHAEFIRSPENQGLLAAADGILQVEEMVHVDVPIASLALEQGGRVWVGQKSVGGKGEGWYGIVEREGWVKLASAAEGEGEWEELEDFYPILDL</sequence>
<evidence type="ECO:0000313" key="2">
    <source>
        <dbReference type="Proteomes" id="UP000326924"/>
    </source>
</evidence>
<dbReference type="SUPFAM" id="SSF54909">
    <property type="entry name" value="Dimeric alpha+beta barrel"/>
    <property type="match status" value="1"/>
</dbReference>
<dbReference type="InterPro" id="IPR011008">
    <property type="entry name" value="Dimeric_a/b-barrel"/>
</dbReference>
<accession>A0A5J5EIV3</accession>
<keyword evidence="2" id="KW-1185">Reference proteome</keyword>
<dbReference type="AlphaFoldDB" id="A0A5J5EIV3"/>
<dbReference type="Proteomes" id="UP000326924">
    <property type="component" value="Unassembled WGS sequence"/>
</dbReference>
<reference evidence="1 2" key="1">
    <citation type="submission" date="2019-09" db="EMBL/GenBank/DDBJ databases">
        <title>Draft genome of the ectomycorrhizal ascomycete Sphaerosporella brunnea.</title>
        <authorList>
            <consortium name="DOE Joint Genome Institute"/>
            <person name="Benucci G.M."/>
            <person name="Marozzi G."/>
            <person name="Antonielli L."/>
            <person name="Sanchez S."/>
            <person name="Marco P."/>
            <person name="Wang X."/>
            <person name="Falini L.B."/>
            <person name="Barry K."/>
            <person name="Haridas S."/>
            <person name="Lipzen A."/>
            <person name="Labutti K."/>
            <person name="Grigoriev I.V."/>
            <person name="Murat C."/>
            <person name="Martin F."/>
            <person name="Albertini E."/>
            <person name="Donnini D."/>
            <person name="Bonito G."/>
        </authorList>
    </citation>
    <scope>NUCLEOTIDE SEQUENCE [LARGE SCALE GENOMIC DNA]</scope>
    <source>
        <strain evidence="1 2">Sb_GMNB300</strain>
    </source>
</reference>
<dbReference type="InParanoid" id="A0A5J5EIV3"/>
<name>A0A5J5EIV3_9PEZI</name>
<dbReference type="EMBL" id="VXIS01000304">
    <property type="protein sequence ID" value="KAA8894876.1"/>
    <property type="molecule type" value="Genomic_DNA"/>
</dbReference>
<protein>
    <recommendedName>
        <fullName evidence="3">ABM domain-containing protein</fullName>
    </recommendedName>
</protein>
<dbReference type="PANTHER" id="PTHR42052:SF1">
    <property type="entry name" value="ABM DOMAIN-CONTAINING PROTEIN"/>
    <property type="match status" value="1"/>
</dbReference>
<evidence type="ECO:0008006" key="3">
    <source>
        <dbReference type="Google" id="ProtNLM"/>
    </source>
</evidence>
<comment type="caution">
    <text evidence="1">The sequence shown here is derived from an EMBL/GenBank/DDBJ whole genome shotgun (WGS) entry which is preliminary data.</text>
</comment>
<evidence type="ECO:0000313" key="1">
    <source>
        <dbReference type="EMBL" id="KAA8894876.1"/>
    </source>
</evidence>
<proteinExistence type="predicted"/>